<dbReference type="Pfam" id="PF00656">
    <property type="entry name" value="Peptidase_C14"/>
    <property type="match status" value="1"/>
</dbReference>
<feature type="compositionally biased region" description="Low complexity" evidence="3">
    <location>
        <begin position="75"/>
        <end position="84"/>
    </location>
</feature>
<dbReference type="InterPro" id="IPR001309">
    <property type="entry name" value="Pept_C14_p20"/>
</dbReference>
<dbReference type="InterPro" id="IPR029030">
    <property type="entry name" value="Caspase-like_dom_sf"/>
</dbReference>
<organism evidence="6 7">
    <name type="scientific">Brassicogethes aeneus</name>
    <name type="common">Rape pollen beetle</name>
    <name type="synonym">Meligethes aeneus</name>
    <dbReference type="NCBI Taxonomy" id="1431903"/>
    <lineage>
        <taxon>Eukaryota</taxon>
        <taxon>Metazoa</taxon>
        <taxon>Ecdysozoa</taxon>
        <taxon>Arthropoda</taxon>
        <taxon>Hexapoda</taxon>
        <taxon>Insecta</taxon>
        <taxon>Pterygota</taxon>
        <taxon>Neoptera</taxon>
        <taxon>Endopterygota</taxon>
        <taxon>Coleoptera</taxon>
        <taxon>Polyphaga</taxon>
        <taxon>Cucujiformia</taxon>
        <taxon>Nitidulidae</taxon>
        <taxon>Meligethinae</taxon>
        <taxon>Brassicogethes</taxon>
    </lineage>
</organism>
<sequence>MKMFGKGKKKKEENAEIRRTSVTQQTNNGSVHITATRTTTTYERTITSQETRSVVLQGSSVNTASNFVFPPPRTSIPSITPRTPLTDGTSFTPSYGSSIKKPPTRYEPVYERTKMLSAKSIGTSLPTSPIASSFPTKNFGYSSTTPNHPKSSTSALKLSSSYSAIPTKDAQSPTSKTVSPKPRPFSAEVSSSIIPSIPTYDTKGSKRGKVLIINNIAFKGKHERKGAEQDSTRLTKLFTKLKFNVTAKKDLKRSGMESELKKFAADTSLKSHNMMICVVMSHGTNMKDSNGTITQISGIDDELLWVNDILKIFADEKHKHLVGKPKIFIFQCCRGDDELVHTDATPFRPTARSYSDMLIAYSTLPGFVSYRDPVEGSWYIQKLCEVIELHGHSLDIEDILKIVDEEISKMGKTNTQTACYESRGFKKCYLYQN</sequence>
<gene>
    <name evidence="6" type="ORF">MELIAE_LOCUS7057</name>
</gene>
<dbReference type="InterPro" id="IPR052039">
    <property type="entry name" value="Caspase-related_regulators"/>
</dbReference>
<dbReference type="GO" id="GO:0006508">
    <property type="term" value="P:proteolysis"/>
    <property type="evidence" value="ECO:0007669"/>
    <property type="project" value="InterPro"/>
</dbReference>
<evidence type="ECO:0000256" key="1">
    <source>
        <dbReference type="ARBA" id="ARBA00010134"/>
    </source>
</evidence>
<evidence type="ECO:0000313" key="6">
    <source>
        <dbReference type="EMBL" id="CAH0555779.1"/>
    </source>
</evidence>
<dbReference type="SUPFAM" id="SSF52129">
    <property type="entry name" value="Caspase-like"/>
    <property type="match status" value="1"/>
</dbReference>
<feature type="domain" description="Caspase family p20" evidence="5">
    <location>
        <begin position="206"/>
        <end position="337"/>
    </location>
</feature>
<feature type="region of interest" description="Disordered" evidence="3">
    <location>
        <begin position="1"/>
        <end position="28"/>
    </location>
</feature>
<evidence type="ECO:0000256" key="2">
    <source>
        <dbReference type="RuleBase" id="RU003971"/>
    </source>
</evidence>
<name>A0A9P0B673_BRAAE</name>
<protein>
    <recommendedName>
        <fullName evidence="8">Caspase-3</fullName>
    </recommendedName>
</protein>
<proteinExistence type="inferred from homology"/>
<evidence type="ECO:0000259" key="4">
    <source>
        <dbReference type="PROSITE" id="PS50207"/>
    </source>
</evidence>
<dbReference type="AlphaFoldDB" id="A0A9P0B673"/>
<reference evidence="6" key="1">
    <citation type="submission" date="2021-12" db="EMBL/GenBank/DDBJ databases">
        <authorList>
            <person name="King R."/>
        </authorList>
    </citation>
    <scope>NUCLEOTIDE SEQUENCE</scope>
</reference>
<evidence type="ECO:0000313" key="7">
    <source>
        <dbReference type="Proteomes" id="UP001154078"/>
    </source>
</evidence>
<dbReference type="InterPro" id="IPR002138">
    <property type="entry name" value="Pept_C14_p10"/>
</dbReference>
<dbReference type="InterPro" id="IPR015917">
    <property type="entry name" value="Pept_C14A"/>
</dbReference>
<dbReference type="PANTHER" id="PTHR22576:SF41">
    <property type="entry name" value="CASPASE 14, APOPTOSIS-RELATED CYSTEINE PEPTIDASE"/>
    <property type="match status" value="1"/>
</dbReference>
<dbReference type="Proteomes" id="UP001154078">
    <property type="component" value="Chromosome 4"/>
</dbReference>
<evidence type="ECO:0000259" key="5">
    <source>
        <dbReference type="PROSITE" id="PS50208"/>
    </source>
</evidence>
<dbReference type="InterPro" id="IPR011600">
    <property type="entry name" value="Pept_C14_caspase"/>
</dbReference>
<dbReference type="PRINTS" id="PR00376">
    <property type="entry name" value="IL1BCENZYME"/>
</dbReference>
<feature type="compositionally biased region" description="Polar residues" evidence="3">
    <location>
        <begin position="169"/>
        <end position="178"/>
    </location>
</feature>
<feature type="compositionally biased region" description="Polar residues" evidence="3">
    <location>
        <begin position="86"/>
        <end position="97"/>
    </location>
</feature>
<accession>A0A9P0B673</accession>
<evidence type="ECO:0000256" key="3">
    <source>
        <dbReference type="SAM" id="MobiDB-lite"/>
    </source>
</evidence>
<feature type="compositionally biased region" description="Basic and acidic residues" evidence="3">
    <location>
        <begin position="10"/>
        <end position="19"/>
    </location>
</feature>
<dbReference type="PANTHER" id="PTHR22576">
    <property type="entry name" value="MUCOSA ASSOCIATED LYMPHOID TISSUE LYMPHOMA TRANSLOCATION PROTEIN 1/PARACASPASE"/>
    <property type="match status" value="1"/>
</dbReference>
<dbReference type="PROSITE" id="PS50208">
    <property type="entry name" value="CASPASE_P20"/>
    <property type="match status" value="1"/>
</dbReference>
<comment type="similarity">
    <text evidence="1 2">Belongs to the peptidase C14A family.</text>
</comment>
<dbReference type="PROSITE" id="PS50207">
    <property type="entry name" value="CASPASE_P10"/>
    <property type="match status" value="1"/>
</dbReference>
<feature type="region of interest" description="Disordered" evidence="3">
    <location>
        <begin position="165"/>
        <end position="187"/>
    </location>
</feature>
<dbReference type="GO" id="GO:0004197">
    <property type="term" value="F:cysteine-type endopeptidase activity"/>
    <property type="evidence" value="ECO:0007669"/>
    <property type="project" value="InterPro"/>
</dbReference>
<feature type="region of interest" description="Disordered" evidence="3">
    <location>
        <begin position="72"/>
        <end position="104"/>
    </location>
</feature>
<keyword evidence="7" id="KW-1185">Reference proteome</keyword>
<dbReference type="CDD" id="cd00032">
    <property type="entry name" value="CASc"/>
    <property type="match status" value="1"/>
</dbReference>
<dbReference type="EMBL" id="OV121135">
    <property type="protein sequence ID" value="CAH0555779.1"/>
    <property type="molecule type" value="Genomic_DNA"/>
</dbReference>
<dbReference type="Gene3D" id="3.40.50.1460">
    <property type="match status" value="1"/>
</dbReference>
<feature type="domain" description="Caspase family p10" evidence="4">
    <location>
        <begin position="355"/>
        <end position="432"/>
    </location>
</feature>
<evidence type="ECO:0008006" key="8">
    <source>
        <dbReference type="Google" id="ProtNLM"/>
    </source>
</evidence>
<dbReference type="SMART" id="SM00115">
    <property type="entry name" value="CASc"/>
    <property type="match status" value="1"/>
</dbReference>
<dbReference type="OrthoDB" id="6097640at2759"/>